<dbReference type="PROSITE" id="PS50088">
    <property type="entry name" value="ANK_REPEAT"/>
    <property type="match status" value="1"/>
</dbReference>
<dbReference type="Proteomes" id="UP001419268">
    <property type="component" value="Unassembled WGS sequence"/>
</dbReference>
<dbReference type="AlphaFoldDB" id="A0AAP0JW39"/>
<feature type="transmembrane region" description="Helical" evidence="3">
    <location>
        <begin position="254"/>
        <end position="273"/>
    </location>
</feature>
<feature type="compositionally biased region" description="Gly residues" evidence="2">
    <location>
        <begin position="559"/>
        <end position="568"/>
    </location>
</feature>
<evidence type="ECO:0000256" key="1">
    <source>
        <dbReference type="PROSITE-ProRule" id="PRU00023"/>
    </source>
</evidence>
<keyword evidence="1" id="KW-0040">ANK repeat</keyword>
<dbReference type="SUPFAM" id="SSF50494">
    <property type="entry name" value="Trypsin-like serine proteases"/>
    <property type="match status" value="1"/>
</dbReference>
<comment type="caution">
    <text evidence="5">The sequence shown here is derived from an EMBL/GenBank/DDBJ whole genome shotgun (WGS) entry which is preliminary data.</text>
</comment>
<keyword evidence="3" id="KW-0472">Membrane</keyword>
<dbReference type="Pfam" id="PF02373">
    <property type="entry name" value="JmjC"/>
    <property type="match status" value="1"/>
</dbReference>
<evidence type="ECO:0000313" key="5">
    <source>
        <dbReference type="EMBL" id="KAK9140115.1"/>
    </source>
</evidence>
<keyword evidence="6" id="KW-1185">Reference proteome</keyword>
<dbReference type="CDD" id="cd02208">
    <property type="entry name" value="cupin_RmlC-like"/>
    <property type="match status" value="1"/>
</dbReference>
<evidence type="ECO:0000259" key="4">
    <source>
        <dbReference type="Pfam" id="PF02373"/>
    </source>
</evidence>
<name>A0AAP0JW39_9MAGN</name>
<keyword evidence="3" id="KW-0812">Transmembrane</keyword>
<keyword evidence="3" id="KW-1133">Transmembrane helix</keyword>
<proteinExistence type="predicted"/>
<dbReference type="InterPro" id="IPR002110">
    <property type="entry name" value="Ankyrin_rpt"/>
</dbReference>
<dbReference type="InterPro" id="IPR036770">
    <property type="entry name" value="Ankyrin_rpt-contain_sf"/>
</dbReference>
<dbReference type="Pfam" id="PF12796">
    <property type="entry name" value="Ank_2"/>
    <property type="match status" value="1"/>
</dbReference>
<feature type="compositionally biased region" description="Basic residues" evidence="2">
    <location>
        <begin position="456"/>
        <end position="465"/>
    </location>
</feature>
<feature type="region of interest" description="Disordered" evidence="2">
    <location>
        <begin position="1"/>
        <end position="20"/>
    </location>
</feature>
<dbReference type="SUPFAM" id="SSF48403">
    <property type="entry name" value="Ankyrin repeat"/>
    <property type="match status" value="1"/>
</dbReference>
<dbReference type="InterPro" id="IPR009003">
    <property type="entry name" value="Peptidase_S1_PA"/>
</dbReference>
<feature type="compositionally biased region" description="Low complexity" evidence="2">
    <location>
        <begin position="537"/>
        <end position="547"/>
    </location>
</feature>
<evidence type="ECO:0000256" key="2">
    <source>
        <dbReference type="SAM" id="MobiDB-lite"/>
    </source>
</evidence>
<evidence type="ECO:0000256" key="3">
    <source>
        <dbReference type="SAM" id="Phobius"/>
    </source>
</evidence>
<evidence type="ECO:0000313" key="6">
    <source>
        <dbReference type="Proteomes" id="UP001419268"/>
    </source>
</evidence>
<protein>
    <recommendedName>
        <fullName evidence="4">JmjC domain-containing protein</fullName>
    </recommendedName>
</protein>
<feature type="domain" description="JmjC" evidence="4">
    <location>
        <begin position="272"/>
        <end position="301"/>
    </location>
</feature>
<reference evidence="5 6" key="1">
    <citation type="submission" date="2024-01" db="EMBL/GenBank/DDBJ databases">
        <title>Genome assemblies of Stephania.</title>
        <authorList>
            <person name="Yang L."/>
        </authorList>
    </citation>
    <scope>NUCLEOTIDE SEQUENCE [LARGE SCALE GENOMIC DNA]</scope>
    <source>
        <strain evidence="5">JXDWG</strain>
        <tissue evidence="5">Leaf</tissue>
    </source>
</reference>
<feature type="repeat" description="ANK" evidence="1">
    <location>
        <begin position="147"/>
        <end position="169"/>
    </location>
</feature>
<dbReference type="Gene3D" id="1.25.40.20">
    <property type="entry name" value="Ankyrin repeat-containing domain"/>
    <property type="match status" value="1"/>
</dbReference>
<dbReference type="InterPro" id="IPR003347">
    <property type="entry name" value="JmjC_dom"/>
</dbReference>
<dbReference type="Gene3D" id="2.60.120.650">
    <property type="entry name" value="Cupin"/>
    <property type="match status" value="1"/>
</dbReference>
<dbReference type="EMBL" id="JBBNAG010000004">
    <property type="protein sequence ID" value="KAK9140115.1"/>
    <property type="molecule type" value="Genomic_DNA"/>
</dbReference>
<organism evidence="5 6">
    <name type="scientific">Stephania cephalantha</name>
    <dbReference type="NCBI Taxonomy" id="152367"/>
    <lineage>
        <taxon>Eukaryota</taxon>
        <taxon>Viridiplantae</taxon>
        <taxon>Streptophyta</taxon>
        <taxon>Embryophyta</taxon>
        <taxon>Tracheophyta</taxon>
        <taxon>Spermatophyta</taxon>
        <taxon>Magnoliopsida</taxon>
        <taxon>Ranunculales</taxon>
        <taxon>Menispermaceae</taxon>
        <taxon>Menispermoideae</taxon>
        <taxon>Cissampelideae</taxon>
        <taxon>Stephania</taxon>
    </lineage>
</organism>
<feature type="compositionally biased region" description="Basic and acidic residues" evidence="2">
    <location>
        <begin position="9"/>
        <end position="20"/>
    </location>
</feature>
<dbReference type="SMART" id="SM00248">
    <property type="entry name" value="ANK"/>
    <property type="match status" value="2"/>
</dbReference>
<dbReference type="SUPFAM" id="SSF51197">
    <property type="entry name" value="Clavaminate synthase-like"/>
    <property type="match status" value="1"/>
</dbReference>
<dbReference type="PANTHER" id="PTHR46366">
    <property type="entry name" value="PRO-APOPTOTIC SERINE PROTEASE NMA111"/>
    <property type="match status" value="1"/>
</dbReference>
<accession>A0AAP0JW39</accession>
<sequence>MTQATPIHHNKETMLSERRKSGLREMSSLVIHRILKIPITSSNLQIFFDYYAIAKPPISKEVTWLETDIFTAGLGFLMLSIEVTWLETDIFTAGLGFYMLSVGCSGALELNQDGFSPIRITAINGDIELVRELLKIDSSLCSLKDRDERTPIHLAAMKGRLDVMGELLLACPESAGETVELLLNNKSKRMVEVNAKNLNNLTAMDQSSCDEGYFIIGWLLLRAIERCAKSQETIEVTISHDRDGKSQFRNQGKLFFPLLCFLLVYVGSLLIGIEPWTFVQQLGEAVFIPAGCPHQVRNLKAASGTKGGSSGSPVIDWQGQVVALNAGSKSSSASAFFLPFERHSQGVVGGGAGDGVGPMVVFSETEIMYSVSDPFLIRDGSETECKNSVSDPFLISNGSETELMHSVSDPFLIRDGSETECKNSVSDPFLIRDGTETECIISVSVPNPKEGAAPPQHHRRGRRRIATVVESGSGTSPLLPKRKWRTESGGGLLATPTTANPPQKKGRLAGGQPQMGETLKRGRRHRDIIEEGGGGSPPSLESGSGTSSPPPKRKLRTESGGGRPGVVGLGRHQIWVVRGVAPPPASYWGYTLGRALPCVTKGQIDP</sequence>
<dbReference type="PANTHER" id="PTHR46366:SF1">
    <property type="entry name" value="PDZ DOMAIN-CONTAINING PROTEIN C1685.05"/>
    <property type="match status" value="1"/>
</dbReference>
<feature type="region of interest" description="Disordered" evidence="2">
    <location>
        <begin position="445"/>
        <end position="569"/>
    </location>
</feature>
<gene>
    <name evidence="5" type="ORF">Scep_009796</name>
</gene>